<organism evidence="1">
    <name type="scientific">Rhizophora mucronata</name>
    <name type="common">Asiatic mangrove</name>
    <dbReference type="NCBI Taxonomy" id="61149"/>
    <lineage>
        <taxon>Eukaryota</taxon>
        <taxon>Viridiplantae</taxon>
        <taxon>Streptophyta</taxon>
        <taxon>Embryophyta</taxon>
        <taxon>Tracheophyta</taxon>
        <taxon>Spermatophyta</taxon>
        <taxon>Magnoliopsida</taxon>
        <taxon>eudicotyledons</taxon>
        <taxon>Gunneridae</taxon>
        <taxon>Pentapetalae</taxon>
        <taxon>rosids</taxon>
        <taxon>fabids</taxon>
        <taxon>Malpighiales</taxon>
        <taxon>Rhizophoraceae</taxon>
        <taxon>Rhizophora</taxon>
    </lineage>
</organism>
<dbReference type="EMBL" id="GGEC01051987">
    <property type="protein sequence ID" value="MBX32471.1"/>
    <property type="molecule type" value="Transcribed_RNA"/>
</dbReference>
<proteinExistence type="predicted"/>
<name>A0A2P2MQH4_RHIMU</name>
<reference evidence="1" key="1">
    <citation type="submission" date="2018-02" db="EMBL/GenBank/DDBJ databases">
        <title>Rhizophora mucronata_Transcriptome.</title>
        <authorList>
            <person name="Meera S.P."/>
            <person name="Sreeshan A."/>
            <person name="Augustine A."/>
        </authorList>
    </citation>
    <scope>NUCLEOTIDE SEQUENCE</scope>
    <source>
        <tissue evidence="1">Leaf</tissue>
    </source>
</reference>
<evidence type="ECO:0000313" key="1">
    <source>
        <dbReference type="EMBL" id="MBX32471.1"/>
    </source>
</evidence>
<sequence>MSTAKNFDIELFWYGVNCRDLICPCPFCNHQSL</sequence>
<dbReference type="AlphaFoldDB" id="A0A2P2MQH4"/>
<protein>
    <submittedName>
        <fullName evidence="1">Uncharacterized protein</fullName>
    </submittedName>
</protein>
<accession>A0A2P2MQH4</accession>